<dbReference type="KEGG" id="mbb:BCG_3677c"/>
<dbReference type="Proteomes" id="UP000001472">
    <property type="component" value="Chromosome"/>
</dbReference>
<gene>
    <name evidence="2" type="ordered locus">BCG_3677c</name>
</gene>
<evidence type="ECO:0000313" key="2">
    <source>
        <dbReference type="EMBL" id="CAL73666.1"/>
    </source>
</evidence>
<dbReference type="RefSeq" id="WP_003902532.1">
    <property type="nucleotide sequence ID" value="NC_008769.1"/>
</dbReference>
<evidence type="ECO:0000313" key="3">
    <source>
        <dbReference type="Proteomes" id="UP000001472"/>
    </source>
</evidence>
<dbReference type="HOGENOM" id="CLU_3063736_0_0_11"/>
<evidence type="ECO:0000256" key="1">
    <source>
        <dbReference type="SAM" id="MobiDB-lite"/>
    </source>
</evidence>
<organism evidence="2 3">
    <name type="scientific">Mycobacterium bovis (strain BCG / Pasteur 1173P2)</name>
    <dbReference type="NCBI Taxonomy" id="410289"/>
    <lineage>
        <taxon>Bacteria</taxon>
        <taxon>Bacillati</taxon>
        <taxon>Actinomycetota</taxon>
        <taxon>Actinomycetes</taxon>
        <taxon>Mycobacteriales</taxon>
        <taxon>Mycobacteriaceae</taxon>
        <taxon>Mycobacterium</taxon>
        <taxon>Mycobacterium tuberculosis complex</taxon>
    </lineage>
</organism>
<accession>A0A0H3MBK8</accession>
<dbReference type="AlphaFoldDB" id="A0A0H3MBK8"/>
<feature type="region of interest" description="Disordered" evidence="1">
    <location>
        <begin position="16"/>
        <end position="53"/>
    </location>
</feature>
<sequence length="53" mass="5608">MCTMPKLWRAFMAGRPLGSTFTPRQPTGAAPNHVRALDDSIDPSSAPAARAAL</sequence>
<name>A0A0H3MBK8_MYCBP</name>
<proteinExistence type="predicted"/>
<protein>
    <submittedName>
        <fullName evidence="2">Uncharacterized protein</fullName>
    </submittedName>
</protein>
<reference evidence="2 3" key="1">
    <citation type="journal article" date="2007" name="Proc. Natl. Acad. Sci. U.S.A.">
        <title>Genome plasticity of BCG and impact on vaccine efficacy.</title>
        <authorList>
            <person name="Brosch R."/>
            <person name="Gordon S.V."/>
            <person name="Garnier T."/>
            <person name="Eiglmeier K."/>
            <person name="Frigui W."/>
            <person name="Valenti P."/>
            <person name="Dos Santos S."/>
            <person name="Duthoy S."/>
            <person name="Lacroix C."/>
            <person name="Garcia-Pelayo C."/>
            <person name="Inwald J.K."/>
            <person name="Golby P."/>
            <person name="Garcia J.N."/>
            <person name="Hewinson R.G."/>
            <person name="Behr M.A."/>
            <person name="Quail M.A."/>
            <person name="Churcher C."/>
            <person name="Barrell B.G."/>
            <person name="Parkhill J."/>
            <person name="Cole S.T."/>
        </authorList>
    </citation>
    <scope>NUCLEOTIDE SEQUENCE [LARGE SCALE GENOMIC DNA]</scope>
    <source>
        <strain evidence="3">BCG / Pasteur 1173P2</strain>
    </source>
</reference>
<dbReference type="EMBL" id="AM408590">
    <property type="protein sequence ID" value="CAL73666.1"/>
    <property type="molecule type" value="Genomic_DNA"/>
</dbReference>